<evidence type="ECO:0000256" key="3">
    <source>
        <dbReference type="SAM" id="Phobius"/>
    </source>
</evidence>
<sequence>MSLSITTRIQWTCCLFLALVALSHSNSIQPSNFFATSNSNETHVFVKHPLGAPLIIQDGRLVACSRRNLYAFEGNGSVAWIVPLVFSCREDIAPVTDDRGKIYLIAENTVLEINPSRIGSFMPPSKALYSHNSSEEILGLSISPEYLSIFITIRNRGLFSFFLRDIQWSIGPTLQWLGYTQGCMNDPLNCYYNSAPVVDLCEGTLYVSNTDGQLYSVYIRNPQFRWIQDLGMFGTMMVITPGNNGLVYATFSKQAIVVCLDAFTGNITWQQTVGPLSSEMLFPLVDSNGWISIGSLDGALYSITPTGDLKKLLEETPSESVIQASPTLDCSGFAVYTSQTRLDSKIIHNVGSTSYVSGMKPVQVRFTLLAPATGTVYWTGDYPGEVSDLLLKSDLQNFIIDERILLAFLSSGRIGNTLQCYTTGQRTSWTCSQAEPKFPTTNSGDEDTNLLFLLVQTIVLVVLSVIVRFCCIFWRKEKLKNNGLRGFLKKRRFLHNKKKELNKLISKLEQKAIEDTTKNETLENLGQIVKRKEGIEKKLNSCYSLSRDYTVSSGAVPSILPLFNGKMKSHSFQNSRQKESITIFDTLSDSSSVEERKDNESGYSGSSSSGWETENPEVEIQEVGGDQGEIAETSRVYSNPRDQGEIAETSRVYSNPRDQGEIAETSRVYSNPIYNEIEMDLAGVERRKLGLTRRTNSSTY</sequence>
<dbReference type="InterPro" id="IPR011047">
    <property type="entry name" value="Quinoprotein_ADH-like_sf"/>
</dbReference>
<reference evidence="5" key="1">
    <citation type="submission" date="2022-08" db="EMBL/GenBank/DDBJ databases">
        <authorList>
            <person name="Marques A."/>
        </authorList>
    </citation>
    <scope>NUCLEOTIDE SEQUENCE</scope>
    <source>
        <strain evidence="5">RhyPub2mFocal</strain>
        <tissue evidence="5">Leaves</tissue>
    </source>
</reference>
<dbReference type="Gene3D" id="2.130.10.10">
    <property type="entry name" value="YVTN repeat-like/Quinoprotein amine dehydrogenase"/>
    <property type="match status" value="1"/>
</dbReference>
<dbReference type="InterPro" id="IPR018391">
    <property type="entry name" value="PQQ_b-propeller_rpt"/>
</dbReference>
<feature type="region of interest" description="Disordered" evidence="2">
    <location>
        <begin position="587"/>
        <end position="615"/>
    </location>
</feature>
<keyword evidence="1" id="KW-0175">Coiled coil</keyword>
<feature type="region of interest" description="Disordered" evidence="2">
    <location>
        <begin position="635"/>
        <end position="666"/>
    </location>
</feature>
<dbReference type="SUPFAM" id="SSF50998">
    <property type="entry name" value="Quinoprotein alcohol dehydrogenase-like"/>
    <property type="match status" value="1"/>
</dbReference>
<dbReference type="GO" id="GO:0009793">
    <property type="term" value="P:embryo development ending in seed dormancy"/>
    <property type="evidence" value="ECO:0007669"/>
    <property type="project" value="TreeGrafter"/>
</dbReference>
<evidence type="ECO:0000313" key="6">
    <source>
        <dbReference type="Proteomes" id="UP001140206"/>
    </source>
</evidence>
<gene>
    <name evidence="5" type="ORF">LUZ62_033987</name>
</gene>
<feature type="compositionally biased region" description="Low complexity" evidence="2">
    <location>
        <begin position="601"/>
        <end position="610"/>
    </location>
</feature>
<dbReference type="GO" id="GO:0010183">
    <property type="term" value="P:pollen tube guidance"/>
    <property type="evidence" value="ECO:0007669"/>
    <property type="project" value="TreeGrafter"/>
</dbReference>
<dbReference type="PANTHER" id="PTHR37253:SF1">
    <property type="entry name" value="PROTEIN GAMETE EXPRESSED 3"/>
    <property type="match status" value="1"/>
</dbReference>
<keyword evidence="3" id="KW-0812">Transmembrane</keyword>
<dbReference type="GO" id="GO:0005886">
    <property type="term" value="C:plasma membrane"/>
    <property type="evidence" value="ECO:0007669"/>
    <property type="project" value="TreeGrafter"/>
</dbReference>
<comment type="caution">
    <text evidence="5">The sequence shown here is derived from an EMBL/GenBank/DDBJ whole genome shotgun (WGS) entry which is preliminary data.</text>
</comment>
<feature type="coiled-coil region" evidence="1">
    <location>
        <begin position="491"/>
        <end position="525"/>
    </location>
</feature>
<dbReference type="SMART" id="SM00564">
    <property type="entry name" value="PQQ"/>
    <property type="match status" value="4"/>
</dbReference>
<keyword evidence="3" id="KW-1133">Transmembrane helix</keyword>
<evidence type="ECO:0000256" key="4">
    <source>
        <dbReference type="SAM" id="SignalP"/>
    </source>
</evidence>
<evidence type="ECO:0000256" key="1">
    <source>
        <dbReference type="SAM" id="Coils"/>
    </source>
</evidence>
<name>A0AAV8HY06_9POAL</name>
<feature type="transmembrane region" description="Helical" evidence="3">
    <location>
        <begin position="450"/>
        <end position="474"/>
    </location>
</feature>
<keyword evidence="6" id="KW-1185">Reference proteome</keyword>
<protein>
    <submittedName>
        <fullName evidence="5">Protein GAMETE EXPRESSED 3</fullName>
    </submittedName>
</protein>
<dbReference type="PANTHER" id="PTHR37253">
    <property type="entry name" value="PROTEIN GAMETE EXPRESSED 3"/>
    <property type="match status" value="1"/>
</dbReference>
<evidence type="ECO:0000256" key="2">
    <source>
        <dbReference type="SAM" id="MobiDB-lite"/>
    </source>
</evidence>
<keyword evidence="3" id="KW-0472">Membrane</keyword>
<dbReference type="EMBL" id="JAMFTS010000001">
    <property type="protein sequence ID" value="KAJ4821421.1"/>
    <property type="molecule type" value="Genomic_DNA"/>
</dbReference>
<accession>A0AAV8HY06</accession>
<dbReference type="Proteomes" id="UP001140206">
    <property type="component" value="Chromosome 1"/>
</dbReference>
<evidence type="ECO:0000313" key="5">
    <source>
        <dbReference type="EMBL" id="KAJ4821421.1"/>
    </source>
</evidence>
<organism evidence="5 6">
    <name type="scientific">Rhynchospora pubera</name>
    <dbReference type="NCBI Taxonomy" id="906938"/>
    <lineage>
        <taxon>Eukaryota</taxon>
        <taxon>Viridiplantae</taxon>
        <taxon>Streptophyta</taxon>
        <taxon>Embryophyta</taxon>
        <taxon>Tracheophyta</taxon>
        <taxon>Spermatophyta</taxon>
        <taxon>Magnoliopsida</taxon>
        <taxon>Liliopsida</taxon>
        <taxon>Poales</taxon>
        <taxon>Cyperaceae</taxon>
        <taxon>Cyperoideae</taxon>
        <taxon>Rhynchosporeae</taxon>
        <taxon>Rhynchospora</taxon>
    </lineage>
</organism>
<proteinExistence type="predicted"/>
<feature type="chain" id="PRO_5043832526" evidence="4">
    <location>
        <begin position="26"/>
        <end position="700"/>
    </location>
</feature>
<dbReference type="AlphaFoldDB" id="A0AAV8HY06"/>
<feature type="signal peptide" evidence="4">
    <location>
        <begin position="1"/>
        <end position="25"/>
    </location>
</feature>
<keyword evidence="4" id="KW-0732">Signal</keyword>
<dbReference type="InterPro" id="IPR015943">
    <property type="entry name" value="WD40/YVTN_repeat-like_dom_sf"/>
</dbReference>
<dbReference type="InterPro" id="IPR045301">
    <property type="entry name" value="GEX3-like"/>
</dbReference>